<dbReference type="InterPro" id="IPR001270">
    <property type="entry name" value="ClpA/B"/>
</dbReference>
<dbReference type="GO" id="GO:0005524">
    <property type="term" value="F:ATP binding"/>
    <property type="evidence" value="ECO:0007669"/>
    <property type="project" value="UniProtKB-KW"/>
</dbReference>
<keyword evidence="3" id="KW-0143">Chaperone</keyword>
<name>A0A212J348_9DELT</name>
<dbReference type="PANTHER" id="PTHR11638:SF18">
    <property type="entry name" value="HEAT SHOCK PROTEIN 104"/>
    <property type="match status" value="1"/>
</dbReference>
<evidence type="ECO:0000256" key="1">
    <source>
        <dbReference type="ARBA" id="ARBA00022741"/>
    </source>
</evidence>
<keyword evidence="2" id="KW-0067">ATP-binding</keyword>
<gene>
    <name evidence="6" type="ORF">KL86DPRO_10594</name>
</gene>
<dbReference type="Pfam" id="PF07724">
    <property type="entry name" value="AAA_2"/>
    <property type="match status" value="1"/>
</dbReference>
<accession>A0A212J348</accession>
<evidence type="ECO:0000256" key="3">
    <source>
        <dbReference type="ARBA" id="ARBA00023186"/>
    </source>
</evidence>
<dbReference type="PROSITE" id="PS00871">
    <property type="entry name" value="CLPAB_2"/>
    <property type="match status" value="1"/>
</dbReference>
<dbReference type="InterPro" id="IPR041546">
    <property type="entry name" value="ClpA/ClpB_AAA_lid"/>
</dbReference>
<organism evidence="6">
    <name type="scientific">uncultured delta proteobacterium</name>
    <dbReference type="NCBI Taxonomy" id="34034"/>
    <lineage>
        <taxon>Bacteria</taxon>
        <taxon>Deltaproteobacteria</taxon>
        <taxon>environmental samples</taxon>
    </lineage>
</organism>
<dbReference type="GO" id="GO:0034605">
    <property type="term" value="P:cellular response to heat"/>
    <property type="evidence" value="ECO:0007669"/>
    <property type="project" value="TreeGrafter"/>
</dbReference>
<feature type="domain" description="ATPase AAA-type core" evidence="4">
    <location>
        <begin position="444"/>
        <end position="525"/>
    </location>
</feature>
<protein>
    <submittedName>
        <fullName evidence="6">Putative Chaperone protein clpB 1</fullName>
    </submittedName>
</protein>
<feature type="domain" description="ClpA/ClpB AAA lid" evidence="5">
    <location>
        <begin position="184"/>
        <end position="268"/>
    </location>
</feature>
<dbReference type="InterPro" id="IPR003959">
    <property type="entry name" value="ATPase_AAA_core"/>
</dbReference>
<evidence type="ECO:0000256" key="2">
    <source>
        <dbReference type="ARBA" id="ARBA00022840"/>
    </source>
</evidence>
<dbReference type="PRINTS" id="PR00300">
    <property type="entry name" value="CLPPROTEASEA"/>
</dbReference>
<evidence type="ECO:0000259" key="5">
    <source>
        <dbReference type="Pfam" id="PF17871"/>
    </source>
</evidence>
<dbReference type="Pfam" id="PF17871">
    <property type="entry name" value="AAA_lid_9"/>
    <property type="match status" value="1"/>
</dbReference>
<dbReference type="EMBL" id="FLUQ01000001">
    <property type="protein sequence ID" value="SBV93804.1"/>
    <property type="molecule type" value="Genomic_DNA"/>
</dbReference>
<dbReference type="GO" id="GO:0016887">
    <property type="term" value="F:ATP hydrolysis activity"/>
    <property type="evidence" value="ECO:0007669"/>
    <property type="project" value="InterPro"/>
</dbReference>
<dbReference type="SUPFAM" id="SSF52540">
    <property type="entry name" value="P-loop containing nucleoside triphosphate hydrolases"/>
    <property type="match status" value="2"/>
</dbReference>
<dbReference type="Gene3D" id="1.10.8.60">
    <property type="match status" value="1"/>
</dbReference>
<keyword evidence="1" id="KW-0547">Nucleotide-binding</keyword>
<reference evidence="6" key="1">
    <citation type="submission" date="2016-04" db="EMBL/GenBank/DDBJ databases">
        <authorList>
            <person name="Evans L.H."/>
            <person name="Alamgir A."/>
            <person name="Owens N."/>
            <person name="Weber N.D."/>
            <person name="Virtaneva K."/>
            <person name="Barbian K."/>
            <person name="Babar A."/>
            <person name="Rosenke K."/>
        </authorList>
    </citation>
    <scope>NUCLEOTIDE SEQUENCE</scope>
    <source>
        <strain evidence="6">86</strain>
    </source>
</reference>
<dbReference type="PANTHER" id="PTHR11638">
    <property type="entry name" value="ATP-DEPENDENT CLP PROTEASE"/>
    <property type="match status" value="1"/>
</dbReference>
<sequence length="619" mass="68637">MHLIRGTEYLAAFPHFKLVDREQDLERISAVLIRKSCNSLLLTGPGGVGISALVLGLQAAKEFPDTPFDIIVKKLFWLDTDSLFSSGDSLRINDDFQRMLKKLDQTPESVLIIKDAFNFMEAAYNTGNSHFINALNSVDKSNSFQVILEARDEQLTAVYKWNSAIPELYTLYDVKEPTGANLTRIVANAGEELAAYHEIAIDPSAIEEAIHLTSKYRDSLGLGGAQPQRSISLLDRALASYRQLTHKHHPKIAELTARIAATPDAGEKAGLQTQLDAWIRDWEALKAEIGKTYKYQRDGEALRFTLQDELAALEDEAKNNTQPESSMVKTFAQLTANGFDSPQVAKIKDKIRQIDKEIAGNAEQHKKLVAIANKDLLLTRNEVIAEFSKISGIPATKLDENEIENLINLESNLLSRIFGQDDAVRHVANSIKVSKVDTMEESGPAVSYLFLGPSGVGKTEMAKAIAQYVLGDEKALVRFDMSEYMEKHAVAKLIGAPPGYEGFEAGGILTNSVRKKPVGVYLFDEKGGNIWAVRGCYNQNCDSDSSLYYRIKPSVFHHLWSLSHNGTIFLPDTIGSSVPTGLTRCEVDSYGIRTRVLMTFHVYPSILKIMCENYGAPEK</sequence>
<evidence type="ECO:0000313" key="6">
    <source>
        <dbReference type="EMBL" id="SBV93804.1"/>
    </source>
</evidence>
<dbReference type="AlphaFoldDB" id="A0A212J348"/>
<proteinExistence type="predicted"/>
<evidence type="ECO:0000259" key="4">
    <source>
        <dbReference type="Pfam" id="PF07724"/>
    </source>
</evidence>
<dbReference type="GO" id="GO:0005737">
    <property type="term" value="C:cytoplasm"/>
    <property type="evidence" value="ECO:0007669"/>
    <property type="project" value="TreeGrafter"/>
</dbReference>
<dbReference type="InterPro" id="IPR050130">
    <property type="entry name" value="ClpA_ClpB"/>
</dbReference>
<dbReference type="InterPro" id="IPR028299">
    <property type="entry name" value="ClpA/B_CS2"/>
</dbReference>
<dbReference type="CDD" id="cd19499">
    <property type="entry name" value="RecA-like_ClpB_Hsp104-like"/>
    <property type="match status" value="1"/>
</dbReference>
<dbReference type="InterPro" id="IPR027417">
    <property type="entry name" value="P-loop_NTPase"/>
</dbReference>
<dbReference type="Gene3D" id="3.40.50.300">
    <property type="entry name" value="P-loop containing nucleotide triphosphate hydrolases"/>
    <property type="match status" value="2"/>
</dbReference>